<gene>
    <name evidence="1" type="ORF">SCARR_02749</name>
</gene>
<keyword evidence="2" id="KW-1185">Reference proteome</keyword>
<dbReference type="SUPFAM" id="SSF51445">
    <property type="entry name" value="(Trans)glycosidases"/>
    <property type="match status" value="1"/>
</dbReference>
<dbReference type="Gene3D" id="3.20.20.80">
    <property type="entry name" value="Glycosidases"/>
    <property type="match status" value="1"/>
</dbReference>
<protein>
    <recommendedName>
        <fullName evidence="3">Glycoside hydrolase family 42 N-terminal domain-containing protein</fullName>
    </recommendedName>
</protein>
<evidence type="ECO:0000313" key="2">
    <source>
        <dbReference type="Proteomes" id="UP000346198"/>
    </source>
</evidence>
<sequence length="532" mass="61006">MNWTVLLFWGFALPVLASPPEAWPYWPEYAKTPLSEIQPQAWRTTDDVIDGWDWSMPTEVQPAPNSLMGLQRMIGLNKPIQKIETHFPVNAVTLHWINWRDIEPEEGVYRWDLVKARIEETRAQGSDSVLRILTSAKAMGKNGSYSREKGAAPRWLEKYDIPSHVEKEGANNENYEVSHPEFHKRYIALIESFGKSGIPQMLRAAYVGYASPSFGDEGIGPDGDPHVIERLDAWGLAFQGLENRVFMGGPSEYGFKKGFGVRRGFVEMYLYTLPDENIGQTIDENGYVVVDENSPVLRRNPFHGEVNEEYEEAWATAERGFRFGKTTDSFAYRYFCANLRLLQMRCSYVHNKDTIVPELLPFVALELGRTVEDTPDIWCFMRESYLRKYGAAKNWERWLYQRDSDGFETEPAVQIEHPIKMWMVEKNRSYDYIARSGKRIGLAIDDRWCGGKPVDVAIKITYFDIGKGKVQMSAGRQKRTIKLTGSGKLKTATYFLKNAVFSAKNMEYDIVFRGLEVEAVISFVRVIRVGEV</sequence>
<dbReference type="AlphaFoldDB" id="A0A6C2ULB1"/>
<accession>A0A6C2ULB1</accession>
<dbReference type="EMBL" id="CAAHFH010000002">
    <property type="protein sequence ID" value="VGO20683.1"/>
    <property type="molecule type" value="Genomic_DNA"/>
</dbReference>
<reference evidence="1 2" key="1">
    <citation type="submission" date="2019-04" db="EMBL/GenBank/DDBJ databases">
        <authorList>
            <person name="Van Vliet M D."/>
        </authorList>
    </citation>
    <scope>NUCLEOTIDE SEQUENCE [LARGE SCALE GENOMIC DNA]</scope>
    <source>
        <strain evidence="1 2">F21</strain>
    </source>
</reference>
<organism evidence="1 2">
    <name type="scientific">Pontiella sulfatireligans</name>
    <dbReference type="NCBI Taxonomy" id="2750658"/>
    <lineage>
        <taxon>Bacteria</taxon>
        <taxon>Pseudomonadati</taxon>
        <taxon>Kiritimatiellota</taxon>
        <taxon>Kiritimatiellia</taxon>
        <taxon>Kiritimatiellales</taxon>
        <taxon>Pontiellaceae</taxon>
        <taxon>Pontiella</taxon>
    </lineage>
</organism>
<dbReference type="InterPro" id="IPR017853">
    <property type="entry name" value="GH"/>
</dbReference>
<evidence type="ECO:0008006" key="3">
    <source>
        <dbReference type="Google" id="ProtNLM"/>
    </source>
</evidence>
<name>A0A6C2ULB1_9BACT</name>
<proteinExistence type="predicted"/>
<evidence type="ECO:0000313" key="1">
    <source>
        <dbReference type="EMBL" id="VGO20683.1"/>
    </source>
</evidence>
<dbReference type="RefSeq" id="WP_136062208.1">
    <property type="nucleotide sequence ID" value="NZ_CAAHFH010000002.1"/>
</dbReference>
<dbReference type="Proteomes" id="UP000346198">
    <property type="component" value="Unassembled WGS sequence"/>
</dbReference>